<evidence type="ECO:0000313" key="1">
    <source>
        <dbReference type="EMBL" id="OMJ81846.1"/>
    </source>
</evidence>
<sequence length="772" mass="89427">MPRSEQQYNHIPYQMREYLCELLNITISLEKIKNFITTNLPEDDHSPEMINLKSNHLSLPVFNSTILHNFQLYSLIGKQLVDEFEEHKHDRKPHETIKYPSNYEQFKKRAMALKVEQIIQIKDVSFCSGLGFYLTLDALARQECYKISIPDSIIVGFGQISPTKLWTDKHGILKSTSLQWENLQHEIEILNNIDNSPIYPVSVLKYECYNDEGIKVRSEVILFRAYESQEIYWKIHNLSYGNNYIIVQDYIRPKTGTASKIRVQFTNKIEKVYRIHNRKVIKQKKEEIDEKMQSFENRHGRENSFTAGSNIIKLNLTENSEFIEKSVQICNFFIEIADCLGNEEIQKFAKAVEFFEKKKSKLLKKLEILDGKYIRRHPTGLVVSQEERTKMFNNFTARLTNSFPDVYLVTNTASLDPILTLIKVLMKASKVILPKTQKITELIIDVTEDTKGNHYLLKVQKVSIEEKGISSIPKWKEFRHISLFSATEGSSVAKGKRQQLCCGDYCNLLKRNDLKTSEKIELFIKAKPEYSSVLYKLLRIQNFLNLDSAQTLFNNGNRAGSPLTHNMQYKTVRRIILEDRNDPNSLKSVISALPEEILQELSISTVKCTDSKPHGLHNLNKKLSWEYELVPVCSMCYKIYNLKDSQTQTPSVVKEKNIIENKFWKIDELRYKCKSSPKLPGFFVNYDKMLQKLQGSVSNIKVIREKLMKSNFVTNKVNLISTTPSLCSTPKNKSFAFTNKISSSIINGVCEKFEEFRESLKKQKNGLGQKVV</sequence>
<name>A0A1R2BYH5_9CILI</name>
<proteinExistence type="predicted"/>
<keyword evidence="2" id="KW-1185">Reference proteome</keyword>
<reference evidence="1 2" key="1">
    <citation type="submission" date="2016-11" db="EMBL/GenBank/DDBJ databases">
        <title>The macronuclear genome of Stentor coeruleus: a giant cell with tiny introns.</title>
        <authorList>
            <person name="Slabodnick M."/>
            <person name="Ruby J.G."/>
            <person name="Reiff S.B."/>
            <person name="Swart E.C."/>
            <person name="Gosai S."/>
            <person name="Prabakaran S."/>
            <person name="Witkowska E."/>
            <person name="Larue G.E."/>
            <person name="Fisher S."/>
            <person name="Freeman R.M."/>
            <person name="Gunawardena J."/>
            <person name="Chu W."/>
            <person name="Stover N.A."/>
            <person name="Gregory B.D."/>
            <person name="Nowacki M."/>
            <person name="Derisi J."/>
            <person name="Roy S.W."/>
            <person name="Marshall W.F."/>
            <person name="Sood P."/>
        </authorList>
    </citation>
    <scope>NUCLEOTIDE SEQUENCE [LARGE SCALE GENOMIC DNA]</scope>
    <source>
        <strain evidence="1">WM001</strain>
    </source>
</reference>
<dbReference type="Proteomes" id="UP000187209">
    <property type="component" value="Unassembled WGS sequence"/>
</dbReference>
<gene>
    <name evidence="1" type="ORF">SteCoe_17611</name>
</gene>
<evidence type="ECO:0000313" key="2">
    <source>
        <dbReference type="Proteomes" id="UP000187209"/>
    </source>
</evidence>
<organism evidence="1 2">
    <name type="scientific">Stentor coeruleus</name>
    <dbReference type="NCBI Taxonomy" id="5963"/>
    <lineage>
        <taxon>Eukaryota</taxon>
        <taxon>Sar</taxon>
        <taxon>Alveolata</taxon>
        <taxon>Ciliophora</taxon>
        <taxon>Postciliodesmatophora</taxon>
        <taxon>Heterotrichea</taxon>
        <taxon>Heterotrichida</taxon>
        <taxon>Stentoridae</taxon>
        <taxon>Stentor</taxon>
    </lineage>
</organism>
<dbReference type="AlphaFoldDB" id="A0A1R2BYH5"/>
<dbReference type="EMBL" id="MPUH01000364">
    <property type="protein sequence ID" value="OMJ81846.1"/>
    <property type="molecule type" value="Genomic_DNA"/>
</dbReference>
<comment type="caution">
    <text evidence="1">The sequence shown here is derived from an EMBL/GenBank/DDBJ whole genome shotgun (WGS) entry which is preliminary data.</text>
</comment>
<accession>A0A1R2BYH5</accession>
<protein>
    <submittedName>
        <fullName evidence="1">Uncharacterized protein</fullName>
    </submittedName>
</protein>